<accession>A0ABW6WIX9</accession>
<keyword evidence="3" id="KW-1185">Reference proteome</keyword>
<sequence>MFPYSDPTTTLELHRQKVDQMIREAVDHERARSAAGNRRRRFGRWRGKEERGRGHVAATA</sequence>
<dbReference type="RefSeq" id="WP_020512063.1">
    <property type="nucleotide sequence ID" value="NZ_JBIAZU010000004.1"/>
</dbReference>
<organism evidence="2 3">
    <name type="scientific">Paractinoplanes globisporus</name>
    <dbReference type="NCBI Taxonomy" id="113565"/>
    <lineage>
        <taxon>Bacteria</taxon>
        <taxon>Bacillati</taxon>
        <taxon>Actinomycetota</taxon>
        <taxon>Actinomycetes</taxon>
        <taxon>Micromonosporales</taxon>
        <taxon>Micromonosporaceae</taxon>
        <taxon>Paractinoplanes</taxon>
    </lineage>
</organism>
<reference evidence="2 3" key="1">
    <citation type="submission" date="2024-10" db="EMBL/GenBank/DDBJ databases">
        <title>The Natural Products Discovery Center: Release of the First 8490 Sequenced Strains for Exploring Actinobacteria Biosynthetic Diversity.</title>
        <authorList>
            <person name="Kalkreuter E."/>
            <person name="Kautsar S.A."/>
            <person name="Yang D."/>
            <person name="Bader C.D."/>
            <person name="Teijaro C.N."/>
            <person name="Fluegel L."/>
            <person name="Davis C.M."/>
            <person name="Simpson J.R."/>
            <person name="Lauterbach L."/>
            <person name="Steele A.D."/>
            <person name="Gui C."/>
            <person name="Meng S."/>
            <person name="Li G."/>
            <person name="Viehrig K."/>
            <person name="Ye F."/>
            <person name="Su P."/>
            <person name="Kiefer A.F."/>
            <person name="Nichols A."/>
            <person name="Cepeda A.J."/>
            <person name="Yan W."/>
            <person name="Fan B."/>
            <person name="Jiang Y."/>
            <person name="Adhikari A."/>
            <person name="Zheng C.-J."/>
            <person name="Schuster L."/>
            <person name="Cowan T.M."/>
            <person name="Smanski M.J."/>
            <person name="Chevrette M.G."/>
            <person name="De Carvalho L.P.S."/>
            <person name="Shen B."/>
        </authorList>
    </citation>
    <scope>NUCLEOTIDE SEQUENCE [LARGE SCALE GENOMIC DNA]</scope>
    <source>
        <strain evidence="2 3">NPDC000087</strain>
    </source>
</reference>
<evidence type="ECO:0000313" key="3">
    <source>
        <dbReference type="Proteomes" id="UP001602245"/>
    </source>
</evidence>
<evidence type="ECO:0000256" key="1">
    <source>
        <dbReference type="SAM" id="MobiDB-lite"/>
    </source>
</evidence>
<evidence type="ECO:0000313" key="2">
    <source>
        <dbReference type="EMBL" id="MFF5292589.1"/>
    </source>
</evidence>
<name>A0ABW6WIX9_9ACTN</name>
<dbReference type="Proteomes" id="UP001602245">
    <property type="component" value="Unassembled WGS sequence"/>
</dbReference>
<comment type="caution">
    <text evidence="2">The sequence shown here is derived from an EMBL/GenBank/DDBJ whole genome shotgun (WGS) entry which is preliminary data.</text>
</comment>
<proteinExistence type="predicted"/>
<dbReference type="EMBL" id="JBIAZU010000004">
    <property type="protein sequence ID" value="MFF5292589.1"/>
    <property type="molecule type" value="Genomic_DNA"/>
</dbReference>
<protein>
    <submittedName>
        <fullName evidence="2">Uncharacterized protein</fullName>
    </submittedName>
</protein>
<feature type="region of interest" description="Disordered" evidence="1">
    <location>
        <begin position="27"/>
        <end position="60"/>
    </location>
</feature>
<gene>
    <name evidence="2" type="ORF">ACFY35_24360</name>
</gene>